<organism evidence="2">
    <name type="scientific">marine sediment metagenome</name>
    <dbReference type="NCBI Taxonomy" id="412755"/>
    <lineage>
        <taxon>unclassified sequences</taxon>
        <taxon>metagenomes</taxon>
        <taxon>ecological metagenomes</taxon>
    </lineage>
</organism>
<protein>
    <submittedName>
        <fullName evidence="2">Uncharacterized protein</fullName>
    </submittedName>
</protein>
<comment type="caution">
    <text evidence="2">The sequence shown here is derived from an EMBL/GenBank/DDBJ whole genome shotgun (WGS) entry which is preliminary data.</text>
</comment>
<gene>
    <name evidence="2" type="ORF">S06H3_59898</name>
</gene>
<feature type="region of interest" description="Disordered" evidence="1">
    <location>
        <begin position="1"/>
        <end position="33"/>
    </location>
</feature>
<evidence type="ECO:0000256" key="1">
    <source>
        <dbReference type="SAM" id="MobiDB-lite"/>
    </source>
</evidence>
<dbReference type="AlphaFoldDB" id="X1QDU8"/>
<evidence type="ECO:0000313" key="2">
    <source>
        <dbReference type="EMBL" id="GAI52966.1"/>
    </source>
</evidence>
<reference evidence="2" key="1">
    <citation type="journal article" date="2014" name="Front. Microbiol.">
        <title>High frequency of phylogenetically diverse reductive dehalogenase-homologous genes in deep subseafloor sedimentary metagenomes.</title>
        <authorList>
            <person name="Kawai M."/>
            <person name="Futagami T."/>
            <person name="Toyoda A."/>
            <person name="Takaki Y."/>
            <person name="Nishi S."/>
            <person name="Hori S."/>
            <person name="Arai W."/>
            <person name="Tsubouchi T."/>
            <person name="Morono Y."/>
            <person name="Uchiyama I."/>
            <person name="Ito T."/>
            <person name="Fujiyama A."/>
            <person name="Inagaki F."/>
            <person name="Takami H."/>
        </authorList>
    </citation>
    <scope>NUCLEOTIDE SEQUENCE</scope>
    <source>
        <strain evidence="2">Expedition CK06-06</strain>
    </source>
</reference>
<dbReference type="EMBL" id="BARV01038993">
    <property type="protein sequence ID" value="GAI52966.1"/>
    <property type="molecule type" value="Genomic_DNA"/>
</dbReference>
<proteinExistence type="predicted"/>
<feature type="compositionally biased region" description="Basic residues" evidence="1">
    <location>
        <begin position="24"/>
        <end position="33"/>
    </location>
</feature>
<sequence length="124" mass="13814">MAKATTAVANPKKRSGNPGNPGNPRRRRSRNRGIRIPLELVIPMGYVASEAWTTRQRRGTKAMFSELMLWTTGVDIRPATPAFTTYYFRYGLYPLLAGALVHKGANWLGINRALSRAGVPVFRI</sequence>
<name>X1QDU8_9ZZZZ</name>
<accession>X1QDU8</accession>